<dbReference type="PANTHER" id="PTHR42928">
    <property type="entry name" value="TRICARBOXYLATE-BINDING PROTEIN"/>
    <property type="match status" value="1"/>
</dbReference>
<feature type="chain" id="PRO_5041242511" evidence="2">
    <location>
        <begin position="21"/>
        <end position="329"/>
    </location>
</feature>
<dbReference type="InterPro" id="IPR005064">
    <property type="entry name" value="BUG"/>
</dbReference>
<dbReference type="AlphaFoldDB" id="A0AA45WY13"/>
<dbReference type="Gene3D" id="3.40.190.150">
    <property type="entry name" value="Bordetella uptake gene, domain 1"/>
    <property type="match status" value="1"/>
</dbReference>
<dbReference type="InterPro" id="IPR042100">
    <property type="entry name" value="Bug_dom1"/>
</dbReference>
<evidence type="ECO:0000313" key="4">
    <source>
        <dbReference type="Proteomes" id="UP001158066"/>
    </source>
</evidence>
<comment type="caution">
    <text evidence="3">The sequence shown here is derived from an EMBL/GenBank/DDBJ whole genome shotgun (WGS) entry which is preliminary data.</text>
</comment>
<comment type="similarity">
    <text evidence="1">Belongs to the UPF0065 (bug) family.</text>
</comment>
<organism evidence="3 4">
    <name type="scientific">Anoxynatronum buryatiense</name>
    <dbReference type="NCBI Taxonomy" id="489973"/>
    <lineage>
        <taxon>Bacteria</taxon>
        <taxon>Bacillati</taxon>
        <taxon>Bacillota</taxon>
        <taxon>Clostridia</taxon>
        <taxon>Eubacteriales</taxon>
        <taxon>Clostridiaceae</taxon>
        <taxon>Anoxynatronum</taxon>
    </lineage>
</organism>
<dbReference type="Proteomes" id="UP001158066">
    <property type="component" value="Unassembled WGS sequence"/>
</dbReference>
<sequence length="329" mass="36016">MKKKHVLTTVMVLLISVIFAGCGGGNNGAQTTETGETDWPKETVTFVVPYSAGGDTDTYARQLAAGLSNELDNNFIVVNTVGGGGVVAGSSVLGASPDGYTALFHHTGVMLAQEAADAIEFSYLDDFEMVASVARDDTYALIAKADSPWTTLEDMISWAQANPGQLRYSITYYGATHAVATMMENTMDIEMNNIDVGSATADRLTAFMADQCDVLVVNFMNIEDYIENGDFVVLGIASEERLPGLEEFPTIKEQGYNVVLSKIYEVRLPKGTDQRIVDTFTEAIEAVATTDEFRDILARYYAEPFYRDAETADRENREEVEVLKEIFAE</sequence>
<evidence type="ECO:0000256" key="1">
    <source>
        <dbReference type="ARBA" id="ARBA00006987"/>
    </source>
</evidence>
<dbReference type="CDD" id="cd07012">
    <property type="entry name" value="PBP2_Bug_TTT"/>
    <property type="match status" value="1"/>
</dbReference>
<proteinExistence type="inferred from homology"/>
<name>A0AA45WY13_9CLOT</name>
<evidence type="ECO:0000256" key="2">
    <source>
        <dbReference type="SAM" id="SignalP"/>
    </source>
</evidence>
<accession>A0AA45WY13</accession>
<keyword evidence="4" id="KW-1185">Reference proteome</keyword>
<dbReference type="Gene3D" id="3.40.190.10">
    <property type="entry name" value="Periplasmic binding protein-like II"/>
    <property type="match status" value="1"/>
</dbReference>
<dbReference type="PIRSF" id="PIRSF017082">
    <property type="entry name" value="YflP"/>
    <property type="match status" value="1"/>
</dbReference>
<dbReference type="PROSITE" id="PS51257">
    <property type="entry name" value="PROKAR_LIPOPROTEIN"/>
    <property type="match status" value="1"/>
</dbReference>
<reference evidence="3" key="1">
    <citation type="submission" date="2017-05" db="EMBL/GenBank/DDBJ databases">
        <authorList>
            <person name="Varghese N."/>
            <person name="Submissions S."/>
        </authorList>
    </citation>
    <scope>NUCLEOTIDE SEQUENCE</scope>
    <source>
        <strain evidence="3">Su22</strain>
    </source>
</reference>
<dbReference type="SUPFAM" id="SSF53850">
    <property type="entry name" value="Periplasmic binding protein-like II"/>
    <property type="match status" value="1"/>
</dbReference>
<protein>
    <submittedName>
        <fullName evidence="3">Tripartite-type tricarboxylate transporter, receptor component TctC</fullName>
    </submittedName>
</protein>
<evidence type="ECO:0000313" key="3">
    <source>
        <dbReference type="EMBL" id="SMP66176.1"/>
    </source>
</evidence>
<dbReference type="RefSeq" id="WP_283410228.1">
    <property type="nucleotide sequence ID" value="NZ_FXUF01000013.1"/>
</dbReference>
<keyword evidence="3" id="KW-0675">Receptor</keyword>
<dbReference type="Pfam" id="PF03401">
    <property type="entry name" value="TctC"/>
    <property type="match status" value="1"/>
</dbReference>
<dbReference type="EMBL" id="FXUF01000013">
    <property type="protein sequence ID" value="SMP66176.1"/>
    <property type="molecule type" value="Genomic_DNA"/>
</dbReference>
<gene>
    <name evidence="3" type="ORF">SAMN06296020_11383</name>
</gene>
<dbReference type="PANTHER" id="PTHR42928:SF5">
    <property type="entry name" value="BLR1237 PROTEIN"/>
    <property type="match status" value="1"/>
</dbReference>
<feature type="signal peptide" evidence="2">
    <location>
        <begin position="1"/>
        <end position="20"/>
    </location>
</feature>
<keyword evidence="2" id="KW-0732">Signal</keyword>